<reference evidence="1" key="1">
    <citation type="submission" date="2022-07" db="EMBL/GenBank/DDBJ databases">
        <title>Genetic diversity of Erwinia pyrifoliae.</title>
        <authorList>
            <person name="Park D.S."/>
            <person name="Ham H."/>
        </authorList>
    </citation>
    <scope>NUCLEOTIDE SEQUENCE</scope>
    <source>
        <strain evidence="1">CP201486</strain>
    </source>
</reference>
<dbReference type="Proteomes" id="UP001058553">
    <property type="component" value="Chromosome"/>
</dbReference>
<dbReference type="RefSeq" id="WP_014538583.1">
    <property type="nucleotide sequence ID" value="NZ_CP023567.1"/>
</dbReference>
<sequence>MLKISALDDNTRARPCKLRRLGKQGGGICRTDSRFLWYAAAKVGHRWQ</sequence>
<organism evidence="1 2">
    <name type="scientific">Erwinia pyrifoliae</name>
    <dbReference type="NCBI Taxonomy" id="79967"/>
    <lineage>
        <taxon>Bacteria</taxon>
        <taxon>Pseudomonadati</taxon>
        <taxon>Pseudomonadota</taxon>
        <taxon>Gammaproteobacteria</taxon>
        <taxon>Enterobacterales</taxon>
        <taxon>Erwiniaceae</taxon>
        <taxon>Erwinia</taxon>
    </lineage>
</organism>
<accession>A0ABY5X659</accession>
<gene>
    <name evidence="1" type="ORF">NYP84_14650</name>
</gene>
<keyword evidence="2" id="KW-1185">Reference proteome</keyword>
<evidence type="ECO:0000313" key="1">
    <source>
        <dbReference type="EMBL" id="UWS32841.1"/>
    </source>
</evidence>
<evidence type="ECO:0000313" key="2">
    <source>
        <dbReference type="Proteomes" id="UP001058553"/>
    </source>
</evidence>
<name>A0ABY5X659_ERWPY</name>
<dbReference type="GeneID" id="92238955"/>
<proteinExistence type="predicted"/>
<protein>
    <submittedName>
        <fullName evidence="1">Uncharacterized protein</fullName>
    </submittedName>
</protein>
<dbReference type="EMBL" id="CP103445">
    <property type="protein sequence ID" value="UWS32841.1"/>
    <property type="molecule type" value="Genomic_DNA"/>
</dbReference>